<keyword evidence="2" id="KW-0805">Transcription regulation</keyword>
<gene>
    <name evidence="8" type="ORF">BRM3_10485</name>
</gene>
<accession>A0ABY6FYP3</accession>
<feature type="DNA-binding region" description="H-T-H motif" evidence="5">
    <location>
        <begin position="52"/>
        <end position="71"/>
    </location>
</feature>
<dbReference type="SUPFAM" id="SSF46689">
    <property type="entry name" value="Homeodomain-like"/>
    <property type="match status" value="1"/>
</dbReference>
<feature type="compositionally biased region" description="Polar residues" evidence="6">
    <location>
        <begin position="1"/>
        <end position="14"/>
    </location>
</feature>
<keyword evidence="9" id="KW-1185">Reference proteome</keyword>
<dbReference type="PANTHER" id="PTHR30055">
    <property type="entry name" value="HTH-TYPE TRANSCRIPTIONAL REGULATOR RUTR"/>
    <property type="match status" value="1"/>
</dbReference>
<dbReference type="Pfam" id="PF00440">
    <property type="entry name" value="TetR_N"/>
    <property type="match status" value="1"/>
</dbReference>
<dbReference type="InterPro" id="IPR001647">
    <property type="entry name" value="HTH_TetR"/>
</dbReference>
<dbReference type="InterPro" id="IPR036271">
    <property type="entry name" value="Tet_transcr_reg_TetR-rel_C_sf"/>
</dbReference>
<keyword evidence="1" id="KW-0678">Repressor</keyword>
<dbReference type="RefSeq" id="WP_263593270.1">
    <property type="nucleotide sequence ID" value="NZ_CP107020.1"/>
</dbReference>
<evidence type="ECO:0000256" key="6">
    <source>
        <dbReference type="SAM" id="MobiDB-lite"/>
    </source>
</evidence>
<dbReference type="PANTHER" id="PTHR30055:SF234">
    <property type="entry name" value="HTH-TYPE TRANSCRIPTIONAL REGULATOR BETI"/>
    <property type="match status" value="1"/>
</dbReference>
<reference evidence="8" key="1">
    <citation type="submission" date="2022-10" db="EMBL/GenBank/DDBJ databases">
        <title>Whole-Genome Sequencing of Brachybacterium huguangmaarense BRM-3, Isolated from Betula schmidtii.</title>
        <authorList>
            <person name="Haam D."/>
        </authorList>
    </citation>
    <scope>NUCLEOTIDE SEQUENCE</scope>
    <source>
        <strain evidence="8">BRM-3</strain>
    </source>
</reference>
<keyword evidence="4" id="KW-0804">Transcription</keyword>
<evidence type="ECO:0000256" key="5">
    <source>
        <dbReference type="PROSITE-ProRule" id="PRU00335"/>
    </source>
</evidence>
<dbReference type="InterPro" id="IPR009057">
    <property type="entry name" value="Homeodomain-like_sf"/>
</dbReference>
<evidence type="ECO:0000256" key="2">
    <source>
        <dbReference type="ARBA" id="ARBA00023015"/>
    </source>
</evidence>
<dbReference type="InterPro" id="IPR039538">
    <property type="entry name" value="BetI_C"/>
</dbReference>
<dbReference type="InterPro" id="IPR050109">
    <property type="entry name" value="HTH-type_TetR-like_transc_reg"/>
</dbReference>
<evidence type="ECO:0000256" key="3">
    <source>
        <dbReference type="ARBA" id="ARBA00023125"/>
    </source>
</evidence>
<protein>
    <submittedName>
        <fullName evidence="8">TetR/AcrR family transcriptional regulator</fullName>
    </submittedName>
</protein>
<evidence type="ECO:0000313" key="9">
    <source>
        <dbReference type="Proteomes" id="UP001164305"/>
    </source>
</evidence>
<dbReference type="PROSITE" id="PS50977">
    <property type="entry name" value="HTH_TETR_2"/>
    <property type="match status" value="1"/>
</dbReference>
<dbReference type="SUPFAM" id="SSF48498">
    <property type="entry name" value="Tetracyclin repressor-like, C-terminal domain"/>
    <property type="match status" value="1"/>
</dbReference>
<feature type="region of interest" description="Disordered" evidence="6">
    <location>
        <begin position="1"/>
        <end position="20"/>
    </location>
</feature>
<dbReference type="Gene3D" id="1.10.357.10">
    <property type="entry name" value="Tetracycline Repressor, domain 2"/>
    <property type="match status" value="1"/>
</dbReference>
<proteinExistence type="predicted"/>
<sequence>MPTPETPSGASSDETPAVIGRRGSYAKGVARRREILDRALEVFRERGAEGTSLRRIAEAIGVSHGALLHYFHSREQLLLAVYEHAEAQRRDDPDAPPVHGAVDTLVEAATRNVHVPGLVQLYSTLLAASLEEEAAHGGPPGGREGTAFFTERFARLRRDLAGRLALQQAEGSVRGDVDPERVAALLIAASDGLQIQWLLEPSIPLESTLEEFAVLLRPAS</sequence>
<evidence type="ECO:0000313" key="8">
    <source>
        <dbReference type="EMBL" id="UYG16057.1"/>
    </source>
</evidence>
<dbReference type="EMBL" id="CP107020">
    <property type="protein sequence ID" value="UYG16057.1"/>
    <property type="molecule type" value="Genomic_DNA"/>
</dbReference>
<evidence type="ECO:0000256" key="1">
    <source>
        <dbReference type="ARBA" id="ARBA00022491"/>
    </source>
</evidence>
<keyword evidence="3 5" id="KW-0238">DNA-binding</keyword>
<evidence type="ECO:0000259" key="7">
    <source>
        <dbReference type="PROSITE" id="PS50977"/>
    </source>
</evidence>
<organism evidence="8 9">
    <name type="scientific">Brachybacterium huguangmaarense</name>
    <dbReference type="NCBI Taxonomy" id="1652028"/>
    <lineage>
        <taxon>Bacteria</taxon>
        <taxon>Bacillati</taxon>
        <taxon>Actinomycetota</taxon>
        <taxon>Actinomycetes</taxon>
        <taxon>Micrococcales</taxon>
        <taxon>Dermabacteraceae</taxon>
        <taxon>Brachybacterium</taxon>
    </lineage>
</organism>
<dbReference type="Proteomes" id="UP001164305">
    <property type="component" value="Chromosome"/>
</dbReference>
<evidence type="ECO:0000256" key="4">
    <source>
        <dbReference type="ARBA" id="ARBA00023163"/>
    </source>
</evidence>
<feature type="domain" description="HTH tetR-type" evidence="7">
    <location>
        <begin position="29"/>
        <end position="89"/>
    </location>
</feature>
<name>A0ABY6FYP3_9MICO</name>
<dbReference type="Pfam" id="PF13977">
    <property type="entry name" value="TetR_C_6"/>
    <property type="match status" value="1"/>
</dbReference>
<dbReference type="PRINTS" id="PR00455">
    <property type="entry name" value="HTHTETR"/>
</dbReference>